<organism evidence="1 2">
    <name type="scientific">Lipomyces starkeyi NRRL Y-11557</name>
    <dbReference type="NCBI Taxonomy" id="675824"/>
    <lineage>
        <taxon>Eukaryota</taxon>
        <taxon>Fungi</taxon>
        <taxon>Dikarya</taxon>
        <taxon>Ascomycota</taxon>
        <taxon>Saccharomycotina</taxon>
        <taxon>Lipomycetes</taxon>
        <taxon>Lipomycetales</taxon>
        <taxon>Lipomycetaceae</taxon>
        <taxon>Lipomyces</taxon>
    </lineage>
</organism>
<dbReference type="STRING" id="675824.A0A1E3PUV4"/>
<dbReference type="PANTHER" id="PTHR47501">
    <property type="entry name" value="TRANSPOSASE-RELATED"/>
    <property type="match status" value="1"/>
</dbReference>
<dbReference type="AlphaFoldDB" id="A0A1E3PUV4"/>
<feature type="non-terminal residue" evidence="1">
    <location>
        <position position="1"/>
    </location>
</feature>
<proteinExistence type="predicted"/>
<gene>
    <name evidence="1" type="ORF">LIPSTDRAFT_60176</name>
</gene>
<dbReference type="InterPro" id="IPR012337">
    <property type="entry name" value="RNaseH-like_sf"/>
</dbReference>
<evidence type="ECO:0000313" key="2">
    <source>
        <dbReference type="Proteomes" id="UP000094385"/>
    </source>
</evidence>
<accession>A0A1E3PUV4</accession>
<sequence length="135" mass="14925">LAAAVEGTLSELELERKLIAITGDNASNNESMISALDENLRRKHGDAVRFRGLDSYIRCLAHILNLIVQDILHALKSGNAGEACAMCDSLSNRERHSFEDQGALARLRIVAIWIDRNPQKKTEMERGLQISRSAG</sequence>
<protein>
    <recommendedName>
        <fullName evidence="3">DUF659 domain-containing protein</fullName>
    </recommendedName>
</protein>
<reference evidence="1 2" key="1">
    <citation type="journal article" date="2016" name="Proc. Natl. Acad. Sci. U.S.A.">
        <title>Comparative genomics of biotechnologically important yeasts.</title>
        <authorList>
            <person name="Riley R."/>
            <person name="Haridas S."/>
            <person name="Wolfe K.H."/>
            <person name="Lopes M.R."/>
            <person name="Hittinger C.T."/>
            <person name="Goeker M."/>
            <person name="Salamov A.A."/>
            <person name="Wisecaver J.H."/>
            <person name="Long T.M."/>
            <person name="Calvey C.H."/>
            <person name="Aerts A.L."/>
            <person name="Barry K.W."/>
            <person name="Choi C."/>
            <person name="Clum A."/>
            <person name="Coughlan A.Y."/>
            <person name="Deshpande S."/>
            <person name="Douglass A.P."/>
            <person name="Hanson S.J."/>
            <person name="Klenk H.-P."/>
            <person name="LaButti K.M."/>
            <person name="Lapidus A."/>
            <person name="Lindquist E.A."/>
            <person name="Lipzen A.M."/>
            <person name="Meier-Kolthoff J.P."/>
            <person name="Ohm R.A."/>
            <person name="Otillar R.P."/>
            <person name="Pangilinan J.L."/>
            <person name="Peng Y."/>
            <person name="Rokas A."/>
            <person name="Rosa C.A."/>
            <person name="Scheuner C."/>
            <person name="Sibirny A.A."/>
            <person name="Slot J.C."/>
            <person name="Stielow J.B."/>
            <person name="Sun H."/>
            <person name="Kurtzman C.P."/>
            <person name="Blackwell M."/>
            <person name="Grigoriev I.V."/>
            <person name="Jeffries T.W."/>
        </authorList>
    </citation>
    <scope>NUCLEOTIDE SEQUENCE [LARGE SCALE GENOMIC DNA]</scope>
    <source>
        <strain evidence="1 2">NRRL Y-11557</strain>
    </source>
</reference>
<dbReference type="EMBL" id="KV454354">
    <property type="protein sequence ID" value="ODQ68732.1"/>
    <property type="molecule type" value="Genomic_DNA"/>
</dbReference>
<dbReference type="OrthoDB" id="2976890at2759"/>
<dbReference type="PANTHER" id="PTHR47501:SF5">
    <property type="entry name" value="HAT C-TERMINAL DIMERISATION DOMAIN-CONTAINING PROTEIN"/>
    <property type="match status" value="1"/>
</dbReference>
<evidence type="ECO:0008006" key="3">
    <source>
        <dbReference type="Google" id="ProtNLM"/>
    </source>
</evidence>
<name>A0A1E3PUV4_LIPST</name>
<dbReference type="SUPFAM" id="SSF53098">
    <property type="entry name" value="Ribonuclease H-like"/>
    <property type="match status" value="1"/>
</dbReference>
<evidence type="ECO:0000313" key="1">
    <source>
        <dbReference type="EMBL" id="ODQ68732.1"/>
    </source>
</evidence>
<dbReference type="Proteomes" id="UP000094385">
    <property type="component" value="Unassembled WGS sequence"/>
</dbReference>
<keyword evidence="2" id="KW-1185">Reference proteome</keyword>